<evidence type="ECO:0000256" key="8">
    <source>
        <dbReference type="ARBA" id="ARBA00023270"/>
    </source>
</evidence>
<dbReference type="Gene3D" id="3.30.160.750">
    <property type="match status" value="1"/>
</dbReference>
<keyword evidence="9 10" id="KW-0670">Pyruvate</keyword>
<evidence type="ECO:0000256" key="9">
    <source>
        <dbReference type="ARBA" id="ARBA00023317"/>
    </source>
</evidence>
<comment type="cofactor">
    <cofactor evidence="10">
        <name>pyruvate</name>
        <dbReference type="ChEBI" id="CHEBI:15361"/>
    </cofactor>
    <text evidence="10">Binds 1 pyruvoyl group covalently per subunit.</text>
</comment>
<evidence type="ECO:0000313" key="11">
    <source>
        <dbReference type="EMBL" id="PTQ51771.1"/>
    </source>
</evidence>
<feature type="active site" description="Schiff-base intermediate with substrate; via pyruvic acid" evidence="10">
    <location>
        <position position="67"/>
    </location>
</feature>
<comment type="function">
    <text evidence="10">Catalyzes the decarboxylation of S-adenosylmethionine to S-adenosylmethioninamine (dcAdoMet), the propylamine donor required for the synthesis of the polyamines spermine and spermidine from the diamine putrescine.</text>
</comment>
<keyword evidence="7 10" id="KW-0456">Lyase</keyword>
<dbReference type="Gene3D" id="3.30.360.110">
    <property type="entry name" value="S-adenosylmethionine decarboxylase domain"/>
    <property type="match status" value="1"/>
</dbReference>
<name>A0A2T5G6F3_9BACL</name>
<feature type="chain" id="PRO_5023522677" description="S-adenosylmethionine decarboxylase beta chain" evidence="10">
    <location>
        <begin position="1"/>
        <end position="66"/>
    </location>
</feature>
<keyword evidence="8 10" id="KW-0704">Schiff base</keyword>
<evidence type="ECO:0000256" key="4">
    <source>
        <dbReference type="ARBA" id="ARBA00023066"/>
    </source>
</evidence>
<dbReference type="UniPathway" id="UPA00331">
    <property type="reaction ID" value="UER00451"/>
</dbReference>
<feature type="modified residue" description="Pyruvic acid (Ser); by autocatalysis" evidence="10">
    <location>
        <position position="67"/>
    </location>
</feature>
<comment type="similarity">
    <text evidence="10">Belongs to the prokaryotic AdoMetDC family. Type 1 subfamily.</text>
</comment>
<dbReference type="EC" id="4.1.1.50" evidence="10"/>
<keyword evidence="1 10" id="KW-0949">S-adenosyl-L-methionine</keyword>
<evidence type="ECO:0000256" key="10">
    <source>
        <dbReference type="HAMAP-Rule" id="MF_00464"/>
    </source>
</evidence>
<dbReference type="EMBL" id="PEBW01000004">
    <property type="protein sequence ID" value="PTQ51771.1"/>
    <property type="molecule type" value="Genomic_DNA"/>
</dbReference>
<comment type="catalytic activity">
    <reaction evidence="10">
        <text>S-adenosyl-L-methionine + H(+) = S-adenosyl 3-(methylsulfanyl)propylamine + CO2</text>
        <dbReference type="Rhea" id="RHEA:15981"/>
        <dbReference type="ChEBI" id="CHEBI:15378"/>
        <dbReference type="ChEBI" id="CHEBI:16526"/>
        <dbReference type="ChEBI" id="CHEBI:57443"/>
        <dbReference type="ChEBI" id="CHEBI:59789"/>
        <dbReference type="EC" id="4.1.1.50"/>
    </reaction>
</comment>
<keyword evidence="5 10" id="KW-0620">Polyamine biosynthesis</keyword>
<dbReference type="PANTHER" id="PTHR33866:SF2">
    <property type="entry name" value="S-ADENOSYLMETHIONINE DECARBOXYLASE PROENZYME"/>
    <property type="match status" value="1"/>
</dbReference>
<dbReference type="InterPro" id="IPR042284">
    <property type="entry name" value="AdoMetDC_N"/>
</dbReference>
<feature type="site" description="Cleavage (non-hydrolytic); by autolysis" evidence="10">
    <location>
        <begin position="66"/>
        <end position="67"/>
    </location>
</feature>
<comment type="caution">
    <text evidence="11">The sequence shown here is derived from an EMBL/GenBank/DDBJ whole genome shotgun (WGS) entry which is preliminary data.</text>
</comment>
<comment type="pathway">
    <text evidence="10">Amine and polyamine biosynthesis; S-adenosylmethioninamine biosynthesis; S-adenosylmethioninamine from S-adenosyl-L-methionine: step 1/1.</text>
</comment>
<keyword evidence="2 10" id="KW-0210">Decarboxylase</keyword>
<comment type="subunit">
    <text evidence="10">Heterotetramer of two alpha and two beta chains arranged as a dimer of alpha/beta heterodimers.</text>
</comment>
<dbReference type="Pfam" id="PF02675">
    <property type="entry name" value="AdoMet_dc"/>
    <property type="match status" value="1"/>
</dbReference>
<organism evidence="11 12">
    <name type="scientific">Brockia lithotrophica</name>
    <dbReference type="NCBI Taxonomy" id="933949"/>
    <lineage>
        <taxon>Bacteria</taxon>
        <taxon>Bacillati</taxon>
        <taxon>Bacillota</taxon>
        <taxon>Bacilli</taxon>
        <taxon>Bacillales</taxon>
        <taxon>Bacillales Family X. Incertae Sedis</taxon>
        <taxon>Brockia</taxon>
    </lineage>
</organism>
<dbReference type="InterPro" id="IPR003826">
    <property type="entry name" value="AdoMetDC_fam_prok"/>
</dbReference>
<evidence type="ECO:0000256" key="1">
    <source>
        <dbReference type="ARBA" id="ARBA00022691"/>
    </source>
</evidence>
<comment type="PTM">
    <text evidence="10">Is synthesized initially as an inactive proenzyme. Formation of the active enzyme involves a self-maturation process in which the active site pyruvoyl group is generated from an internal serine residue via an autocatalytic post-translational modification. Two non-identical subunits are generated from the proenzyme in this reaction, and the pyruvate is formed at the N-terminus of the alpha chain, which is derived from the carboxyl end of the proenzyme. The post-translation cleavage follows an unusual pathway, termed non-hydrolytic serinolysis, in which the side chain hydroxyl group of the serine supplies its oxygen atom to form the C-terminus of the beta chain, while the remainder of the serine residue undergoes an oxidative deamination to produce ammonia and the pyruvoyl group blocking the N-terminus of the alpha chain.</text>
</comment>
<feature type="active site" description="Proton acceptor; for processing activity" evidence="10">
    <location>
        <position position="72"/>
    </location>
</feature>
<dbReference type="AlphaFoldDB" id="A0A2T5G6F3"/>
<feature type="chain" id="PRO_5023522676" description="S-adenosylmethionine decarboxylase alpha chain" evidence="10">
    <location>
        <begin position="67"/>
        <end position="136"/>
    </location>
</feature>
<keyword evidence="4 10" id="KW-0745">Spermidine biosynthesis</keyword>
<evidence type="ECO:0000256" key="5">
    <source>
        <dbReference type="ARBA" id="ARBA00023115"/>
    </source>
</evidence>
<evidence type="ECO:0000256" key="2">
    <source>
        <dbReference type="ARBA" id="ARBA00022793"/>
    </source>
</evidence>
<dbReference type="HAMAP" id="MF_00464">
    <property type="entry name" value="AdoMetDC_1"/>
    <property type="match status" value="1"/>
</dbReference>
<dbReference type="GO" id="GO:0004014">
    <property type="term" value="F:adenosylmethionine decarboxylase activity"/>
    <property type="evidence" value="ECO:0007669"/>
    <property type="project" value="UniProtKB-UniRule"/>
</dbReference>
<dbReference type="NCBIfam" id="TIGR03330">
    <property type="entry name" value="SAM_DCase_Bsu"/>
    <property type="match status" value="1"/>
</dbReference>
<dbReference type="Proteomes" id="UP000244016">
    <property type="component" value="Unassembled WGS sequence"/>
</dbReference>
<gene>
    <name evidence="10" type="primary">speH</name>
    <name evidence="11" type="ORF">BLITH_1409</name>
</gene>
<sequence>MAMVYSTSGRHIAVDLWGVDFDLLKDAKWLEGHAVEAVERTGATVLGVQSQQFEPHGATVLVLLSESHLSIHTYPEHGFAAVDVYTCGEHVVPEEAIRYLIEILKPEKVYGKKLVRGEGDMRVEDVSTARGELQIR</sequence>
<reference evidence="11 12" key="1">
    <citation type="submission" date="2017-08" db="EMBL/GenBank/DDBJ databases">
        <title>Burning lignite coal seam in the remote Altai Mountains harbors a hydrogen-driven thermophilic microbial community.</title>
        <authorList>
            <person name="Kadnikov V.V."/>
            <person name="Mardanov A.V."/>
            <person name="Ivasenko D."/>
            <person name="Beletsky A.V."/>
            <person name="Karnachuk O.V."/>
            <person name="Ravin N.V."/>
        </authorList>
    </citation>
    <scope>NUCLEOTIDE SEQUENCE [LARGE SCALE GENOMIC DNA]</scope>
    <source>
        <strain evidence="11">AL31</strain>
    </source>
</reference>
<evidence type="ECO:0000256" key="3">
    <source>
        <dbReference type="ARBA" id="ARBA00022813"/>
    </source>
</evidence>
<dbReference type="GO" id="GO:0005829">
    <property type="term" value="C:cytosol"/>
    <property type="evidence" value="ECO:0007669"/>
    <property type="project" value="TreeGrafter"/>
</dbReference>
<keyword evidence="3 10" id="KW-0068">Autocatalytic cleavage</keyword>
<dbReference type="PANTHER" id="PTHR33866">
    <property type="entry name" value="S-ADENOSYLMETHIONINE DECARBOXYLASE PROENZYME"/>
    <property type="match status" value="1"/>
</dbReference>
<keyword evidence="6 10" id="KW-0865">Zymogen</keyword>
<dbReference type="SUPFAM" id="SSF56276">
    <property type="entry name" value="S-adenosylmethionine decarboxylase"/>
    <property type="match status" value="1"/>
</dbReference>
<dbReference type="InterPro" id="IPR016067">
    <property type="entry name" value="S-AdoMet_deCO2ase_core"/>
</dbReference>
<proteinExistence type="inferred from homology"/>
<dbReference type="GO" id="GO:0008295">
    <property type="term" value="P:spermidine biosynthetic process"/>
    <property type="evidence" value="ECO:0007669"/>
    <property type="project" value="UniProtKB-UniRule"/>
</dbReference>
<dbReference type="InterPro" id="IPR017716">
    <property type="entry name" value="S-AdoMet_deCOase_pro-enz"/>
</dbReference>
<protein>
    <recommendedName>
        <fullName evidence="10">S-adenosylmethionine decarboxylase proenzyme</fullName>
        <shortName evidence="10">AdoMetDC</shortName>
        <shortName evidence="10">SAMDC</shortName>
        <ecNumber evidence="10">4.1.1.50</ecNumber>
    </recommendedName>
    <component>
        <recommendedName>
            <fullName evidence="10">S-adenosylmethionine decarboxylase beta chain</fullName>
        </recommendedName>
    </component>
    <component>
        <recommendedName>
            <fullName evidence="10">S-adenosylmethionine decarboxylase alpha chain</fullName>
        </recommendedName>
    </component>
</protein>
<evidence type="ECO:0000256" key="6">
    <source>
        <dbReference type="ARBA" id="ARBA00023145"/>
    </source>
</evidence>
<evidence type="ECO:0000313" key="12">
    <source>
        <dbReference type="Proteomes" id="UP000244016"/>
    </source>
</evidence>
<accession>A0A2T5G6F3</accession>
<evidence type="ECO:0000256" key="7">
    <source>
        <dbReference type="ARBA" id="ARBA00023239"/>
    </source>
</evidence>
<dbReference type="InterPro" id="IPR042286">
    <property type="entry name" value="AdoMetDC_C"/>
</dbReference>
<feature type="active site" description="Proton donor; for catalytic activity" evidence="10">
    <location>
        <position position="87"/>
    </location>
</feature>